<evidence type="ECO:0000256" key="11">
    <source>
        <dbReference type="ARBA" id="ARBA00023235"/>
    </source>
</evidence>
<dbReference type="InterPro" id="IPR045562">
    <property type="entry name" value="RecG_dom3_C"/>
</dbReference>
<evidence type="ECO:0000256" key="13">
    <source>
        <dbReference type="ARBA" id="ARBA00034808"/>
    </source>
</evidence>
<dbReference type="PROSITE" id="PS51194">
    <property type="entry name" value="HELICASE_CTER"/>
    <property type="match status" value="1"/>
</dbReference>
<dbReference type="InterPro" id="IPR014001">
    <property type="entry name" value="Helicase_ATP-bd"/>
</dbReference>
<dbReference type="SUPFAM" id="SSF52540">
    <property type="entry name" value="P-loop containing nucleoside triphosphate hydrolases"/>
    <property type="match status" value="2"/>
</dbReference>
<evidence type="ECO:0000256" key="10">
    <source>
        <dbReference type="ARBA" id="ARBA00023204"/>
    </source>
</evidence>
<keyword evidence="10 15" id="KW-0234">DNA repair</keyword>
<protein>
    <recommendedName>
        <fullName evidence="2 15">ATP-dependent DNA helicase RecG</fullName>
        <ecNumber evidence="13 15">5.6.2.4</ecNumber>
    </recommendedName>
</protein>
<dbReference type="SMART" id="SM00490">
    <property type="entry name" value="HELICc"/>
    <property type="match status" value="1"/>
</dbReference>
<name>A0A1F4VWA2_UNCKA</name>
<evidence type="ECO:0000313" key="19">
    <source>
        <dbReference type="Proteomes" id="UP000176967"/>
    </source>
</evidence>
<evidence type="ECO:0000256" key="7">
    <source>
        <dbReference type="ARBA" id="ARBA00022840"/>
    </source>
</evidence>
<evidence type="ECO:0000259" key="16">
    <source>
        <dbReference type="PROSITE" id="PS51192"/>
    </source>
</evidence>
<comment type="function">
    <text evidence="15">Plays a critical role in recombination and DNA repair. Helps process Holliday junction intermediates to mature products by catalyzing branch migration. Has replication fork regression activity, unwinds stalled or blocked replication forks to make a HJ that can be resolved. Has a DNA unwinding activity characteristic of a DNA helicase with 3'-5' polarity.</text>
</comment>
<dbReference type="PANTHER" id="PTHR47964:SF1">
    <property type="entry name" value="ATP-DEPENDENT DNA HELICASE HOMOLOG RECG, CHLOROPLASTIC"/>
    <property type="match status" value="1"/>
</dbReference>
<accession>A0A1F4VWA2</accession>
<reference evidence="18 19" key="1">
    <citation type="journal article" date="2016" name="Nat. Commun.">
        <title>Thousands of microbial genomes shed light on interconnected biogeochemical processes in an aquifer system.</title>
        <authorList>
            <person name="Anantharaman K."/>
            <person name="Brown C.T."/>
            <person name="Hug L.A."/>
            <person name="Sharon I."/>
            <person name="Castelle C.J."/>
            <person name="Probst A.J."/>
            <person name="Thomas B.C."/>
            <person name="Singh A."/>
            <person name="Wilkins M.J."/>
            <person name="Karaoz U."/>
            <person name="Brodie E.L."/>
            <person name="Williams K.H."/>
            <person name="Hubbard S.S."/>
            <person name="Banfield J.F."/>
        </authorList>
    </citation>
    <scope>NUCLEOTIDE SEQUENCE [LARGE SCALE GENOMIC DNA]</scope>
</reference>
<dbReference type="EMBL" id="MEVL01000014">
    <property type="protein sequence ID" value="OGC61278.1"/>
    <property type="molecule type" value="Genomic_DNA"/>
</dbReference>
<dbReference type="NCBIfam" id="NF008165">
    <property type="entry name" value="PRK10917.1-3"/>
    <property type="match status" value="1"/>
</dbReference>
<evidence type="ECO:0000256" key="8">
    <source>
        <dbReference type="ARBA" id="ARBA00023125"/>
    </source>
</evidence>
<dbReference type="Gene3D" id="1.10.150.20">
    <property type="entry name" value="5' to 3' exonuclease, C-terminal subdomain"/>
    <property type="match status" value="1"/>
</dbReference>
<evidence type="ECO:0000256" key="15">
    <source>
        <dbReference type="RuleBase" id="RU363016"/>
    </source>
</evidence>
<keyword evidence="4 15" id="KW-0227">DNA damage</keyword>
<dbReference type="InterPro" id="IPR011545">
    <property type="entry name" value="DEAD/DEAH_box_helicase_dom"/>
</dbReference>
<keyword evidence="8" id="KW-0238">DNA-binding</keyword>
<dbReference type="SMART" id="SM00487">
    <property type="entry name" value="DEXDc"/>
    <property type="match status" value="1"/>
</dbReference>
<evidence type="ECO:0000256" key="5">
    <source>
        <dbReference type="ARBA" id="ARBA00022801"/>
    </source>
</evidence>
<feature type="domain" description="Helicase ATP-binding" evidence="16">
    <location>
        <begin position="275"/>
        <end position="428"/>
    </location>
</feature>
<sequence length="675" mass="75879">MNLTDPVEKIPYVGKVYAKRLEKLGVRSVRDLLYHFPFRYQDYTQTTKISLLTAGSDAAVRGKIIKIGSLRTKGGKFMTKAAVADESGAVEAVWFFQPYLARTLKEGIEVGLAGKVENFGGKTSFVSPEFEILKEGAVPTHTAGLVPVYPETARLTSKWLRSRIRNLLNSVEIKEFIPEEILRARQLLHLRESLEKIHFPKNISDKDRARQRFALEELLLFNLRSLKRRLVWEKQKTPLKISYDRYQNGLDQFIRKLPFSLTGAQKSVLEEIFKDLTGEKPMNRLLQGDVGSGKTVVAAIAAYLTYLNGAKTVFMAPTGILADQHFQTLSVLLKPYGIRVALHSGSQKPKEDCDIWVGTHALFYKKGSFQKVGLVVIDEQHRFGVEQRAQLIQKTESAKIPHLLTLTATPIPRTLALTVYGDLDLSVLDELPPGRRPIKTFVVPSHKREDGYQWIRQRVKTGDQAFVICPLIEESEVESMQQVRAATAEFKKLSKLMPDVRIELLHGRMPAKDKSLVMQAFKSGTVKILVSTPVVEVGIDVPNATIMVVEAAERFGLASLHQLRGRVGRGERESYCFLFAEKESPEISRRLQALADNDSGFQLAEMDLKFRGPGEIYGVKQHGLSELKVADLTDSRLLKDAQEAAQSVSQGDFNLEKYPDLEKELNRFSTSITVL</sequence>
<organism evidence="18 19">
    <name type="scientific">candidate division WWE3 bacterium RIFCSPLOWO2_01_FULL_53_14</name>
    <dbReference type="NCBI Taxonomy" id="1802628"/>
    <lineage>
        <taxon>Bacteria</taxon>
        <taxon>Katanobacteria</taxon>
    </lineage>
</organism>
<dbReference type="Gene3D" id="2.40.50.140">
    <property type="entry name" value="Nucleic acid-binding proteins"/>
    <property type="match status" value="1"/>
</dbReference>
<evidence type="ECO:0000256" key="12">
    <source>
        <dbReference type="ARBA" id="ARBA00034617"/>
    </source>
</evidence>
<dbReference type="NCBIfam" id="NF008168">
    <property type="entry name" value="PRK10917.2-2"/>
    <property type="match status" value="1"/>
</dbReference>
<keyword evidence="3 15" id="KW-0547">Nucleotide-binding</keyword>
<evidence type="ECO:0000313" key="18">
    <source>
        <dbReference type="EMBL" id="OGC61278.1"/>
    </source>
</evidence>
<dbReference type="InterPro" id="IPR012340">
    <property type="entry name" value="NA-bd_OB-fold"/>
</dbReference>
<keyword evidence="6 15" id="KW-0347">Helicase</keyword>
<dbReference type="GO" id="GO:0006310">
    <property type="term" value="P:DNA recombination"/>
    <property type="evidence" value="ECO:0007669"/>
    <property type="project" value="UniProtKB-UniRule"/>
</dbReference>
<keyword evidence="7 15" id="KW-0067">ATP-binding</keyword>
<dbReference type="SUPFAM" id="SSF50249">
    <property type="entry name" value="Nucleic acid-binding proteins"/>
    <property type="match status" value="1"/>
</dbReference>
<dbReference type="GO" id="GO:0043138">
    <property type="term" value="F:3'-5' DNA helicase activity"/>
    <property type="evidence" value="ECO:0007669"/>
    <property type="project" value="UniProtKB-EC"/>
</dbReference>
<evidence type="ECO:0000256" key="9">
    <source>
        <dbReference type="ARBA" id="ARBA00023172"/>
    </source>
</evidence>
<evidence type="ECO:0000256" key="2">
    <source>
        <dbReference type="ARBA" id="ARBA00017846"/>
    </source>
</evidence>
<dbReference type="AlphaFoldDB" id="A0A1F4VWA2"/>
<feature type="domain" description="Helicase C-terminal" evidence="17">
    <location>
        <begin position="447"/>
        <end position="609"/>
    </location>
</feature>
<dbReference type="GO" id="GO:0003677">
    <property type="term" value="F:DNA binding"/>
    <property type="evidence" value="ECO:0007669"/>
    <property type="project" value="UniProtKB-KW"/>
</dbReference>
<evidence type="ECO:0000259" key="17">
    <source>
        <dbReference type="PROSITE" id="PS51194"/>
    </source>
</evidence>
<dbReference type="InterPro" id="IPR001650">
    <property type="entry name" value="Helicase_C-like"/>
</dbReference>
<dbReference type="InterPro" id="IPR033454">
    <property type="entry name" value="RecG_wedge"/>
</dbReference>
<keyword evidence="5 15" id="KW-0378">Hydrolase</keyword>
<dbReference type="CDD" id="cd04488">
    <property type="entry name" value="RecG_wedge_OBF"/>
    <property type="match status" value="1"/>
</dbReference>
<gene>
    <name evidence="18" type="ORF">A2890_02330</name>
</gene>
<comment type="caution">
    <text evidence="18">The sequence shown here is derived from an EMBL/GenBank/DDBJ whole genome shotgun (WGS) entry which is preliminary data.</text>
</comment>
<dbReference type="PROSITE" id="PS51192">
    <property type="entry name" value="HELICASE_ATP_BIND_1"/>
    <property type="match status" value="1"/>
</dbReference>
<dbReference type="EC" id="5.6.2.4" evidence="13 15"/>
<evidence type="ECO:0000256" key="3">
    <source>
        <dbReference type="ARBA" id="ARBA00022741"/>
    </source>
</evidence>
<keyword evidence="9 15" id="KW-0233">DNA recombination</keyword>
<dbReference type="Proteomes" id="UP000176967">
    <property type="component" value="Unassembled WGS sequence"/>
</dbReference>
<dbReference type="NCBIfam" id="TIGR00643">
    <property type="entry name" value="recG"/>
    <property type="match status" value="1"/>
</dbReference>
<comment type="similarity">
    <text evidence="1 15">Belongs to the helicase family. RecG subfamily.</text>
</comment>
<proteinExistence type="inferred from homology"/>
<evidence type="ECO:0000256" key="4">
    <source>
        <dbReference type="ARBA" id="ARBA00022763"/>
    </source>
</evidence>
<dbReference type="InterPro" id="IPR047112">
    <property type="entry name" value="RecG/Mfd"/>
</dbReference>
<evidence type="ECO:0000256" key="1">
    <source>
        <dbReference type="ARBA" id="ARBA00007504"/>
    </source>
</evidence>
<dbReference type="InterPro" id="IPR027417">
    <property type="entry name" value="P-loop_NTPase"/>
</dbReference>
<dbReference type="InterPro" id="IPR004609">
    <property type="entry name" value="ATP-dep_DNA_helicase_RecG"/>
</dbReference>
<dbReference type="Gene3D" id="3.40.50.300">
    <property type="entry name" value="P-loop containing nucleotide triphosphate hydrolases"/>
    <property type="match status" value="2"/>
</dbReference>
<dbReference type="Pfam" id="PF00270">
    <property type="entry name" value="DEAD"/>
    <property type="match status" value="1"/>
</dbReference>
<dbReference type="GO" id="GO:0016887">
    <property type="term" value="F:ATP hydrolysis activity"/>
    <property type="evidence" value="ECO:0007669"/>
    <property type="project" value="RHEA"/>
</dbReference>
<dbReference type="Pfam" id="PF17191">
    <property type="entry name" value="RecG_wedge"/>
    <property type="match status" value="1"/>
</dbReference>
<dbReference type="STRING" id="1802628.A2890_02330"/>
<comment type="catalytic activity">
    <reaction evidence="14 15">
        <text>ATP + H2O = ADP + phosphate + H(+)</text>
        <dbReference type="Rhea" id="RHEA:13065"/>
        <dbReference type="ChEBI" id="CHEBI:15377"/>
        <dbReference type="ChEBI" id="CHEBI:15378"/>
        <dbReference type="ChEBI" id="CHEBI:30616"/>
        <dbReference type="ChEBI" id="CHEBI:43474"/>
        <dbReference type="ChEBI" id="CHEBI:456216"/>
        <dbReference type="EC" id="5.6.2.4"/>
    </reaction>
</comment>
<dbReference type="CDD" id="cd17992">
    <property type="entry name" value="DEXHc_RecG"/>
    <property type="match status" value="1"/>
</dbReference>
<comment type="catalytic activity">
    <reaction evidence="12 15">
        <text>Couples ATP hydrolysis with the unwinding of duplex DNA by translocating in the 3'-5' direction.</text>
        <dbReference type="EC" id="5.6.2.4"/>
    </reaction>
</comment>
<keyword evidence="11" id="KW-0413">Isomerase</keyword>
<evidence type="ECO:0000256" key="6">
    <source>
        <dbReference type="ARBA" id="ARBA00022806"/>
    </source>
</evidence>
<dbReference type="GO" id="GO:0005524">
    <property type="term" value="F:ATP binding"/>
    <property type="evidence" value="ECO:0007669"/>
    <property type="project" value="UniProtKB-KW"/>
</dbReference>
<evidence type="ECO:0000256" key="14">
    <source>
        <dbReference type="ARBA" id="ARBA00048988"/>
    </source>
</evidence>
<dbReference type="PANTHER" id="PTHR47964">
    <property type="entry name" value="ATP-DEPENDENT DNA HELICASE HOMOLOG RECG, CHLOROPLASTIC"/>
    <property type="match status" value="1"/>
</dbReference>
<dbReference type="GO" id="GO:0006281">
    <property type="term" value="P:DNA repair"/>
    <property type="evidence" value="ECO:0007669"/>
    <property type="project" value="UniProtKB-UniRule"/>
</dbReference>
<dbReference type="Pfam" id="PF00271">
    <property type="entry name" value="Helicase_C"/>
    <property type="match status" value="1"/>
</dbReference>
<dbReference type="Pfam" id="PF19833">
    <property type="entry name" value="RecG_dom3_C"/>
    <property type="match status" value="1"/>
</dbReference>